<sequence>MDSASDFLPQLEEDMSFKILEILDNPSDVVRAGCVSRSWHQFVVRNSLSKRMCLRMCPQLSEVVHVTEPTSSEKTVAEVGPSNSSEWENLEKEHRIYAYLAHCCTRSDVRVCVNEAISASSTDNYPEESIHNTLESRDRVGRLASYWSSKGNKNPSAPERLIYKLAGDLCIITEIGIQPFQAYFQSGLPIYSADFVRFRLGHPKGSMDTSDYQMDRADNETAHEKFTWTYTSPEFPMAQENCLQKFKLAEPVLCIGGMLLVELLGRVQRQEMDGLFYICVTHVQVWGRPLSPAFGVEILEPEGKFALKVQKYDPKCLEETSAVATTALQRRVLYLGRIFHMLRGHVVEVDYDWDENQDEEQDESDDEVLLG</sequence>
<dbReference type="Gene3D" id="1.20.1280.50">
    <property type="match status" value="1"/>
</dbReference>
<name>A0A218VUL0_PUNGR</name>
<evidence type="ECO:0000313" key="4">
    <source>
        <dbReference type="Proteomes" id="UP000197138"/>
    </source>
</evidence>
<evidence type="ECO:0000313" key="3">
    <source>
        <dbReference type="EMBL" id="PKI48843.1"/>
    </source>
</evidence>
<reference evidence="3 5" key="3">
    <citation type="submission" date="2017-11" db="EMBL/GenBank/DDBJ databases">
        <title>De-novo sequencing of pomegranate (Punica granatum L.) genome.</title>
        <authorList>
            <person name="Akparov Z."/>
            <person name="Amiraslanov A."/>
            <person name="Hajiyeva S."/>
            <person name="Abbasov M."/>
            <person name="Kaur K."/>
            <person name="Hamwieh A."/>
            <person name="Solovyev V."/>
            <person name="Salamov A."/>
            <person name="Braich B."/>
            <person name="Kosarev P."/>
            <person name="Mahmoud A."/>
            <person name="Hajiyev E."/>
            <person name="Babayeva S."/>
            <person name="Izzatullayeva V."/>
            <person name="Mammadov A."/>
            <person name="Mammadov A."/>
            <person name="Sharifova S."/>
            <person name="Ojaghi J."/>
            <person name="Eynullazada K."/>
            <person name="Bayramov B."/>
            <person name="Abdulazimova A."/>
            <person name="Shahmuradov I."/>
        </authorList>
    </citation>
    <scope>NUCLEOTIDE SEQUENCE [LARGE SCALE GENOMIC DNA]</scope>
    <source>
        <strain evidence="3">AG2017</strain>
        <strain evidence="5">cv. AG2017</strain>
        <tissue evidence="3">Leaf</tissue>
    </source>
</reference>
<evidence type="ECO:0000259" key="1">
    <source>
        <dbReference type="Pfam" id="PF12937"/>
    </source>
</evidence>
<comment type="caution">
    <text evidence="2">The sequence shown here is derived from an EMBL/GenBank/DDBJ whole genome shotgun (WGS) entry which is preliminary data.</text>
</comment>
<evidence type="ECO:0000313" key="2">
    <source>
        <dbReference type="EMBL" id="OWM64185.1"/>
    </source>
</evidence>
<reference evidence="4" key="1">
    <citation type="journal article" date="2017" name="Plant J.">
        <title>The pomegranate (Punica granatum L.) genome and the genomics of punicalagin biosynthesis.</title>
        <authorList>
            <person name="Qin G."/>
            <person name="Xu C."/>
            <person name="Ming R."/>
            <person name="Tang H."/>
            <person name="Guyot R."/>
            <person name="Kramer E.M."/>
            <person name="Hu Y."/>
            <person name="Yi X."/>
            <person name="Qi Y."/>
            <person name="Xu X."/>
            <person name="Gao Z."/>
            <person name="Pan H."/>
            <person name="Jian J."/>
            <person name="Tian Y."/>
            <person name="Yue Z."/>
            <person name="Xu Y."/>
        </authorList>
    </citation>
    <scope>NUCLEOTIDE SEQUENCE [LARGE SCALE GENOMIC DNA]</scope>
    <source>
        <strain evidence="4">cv. Dabenzi</strain>
    </source>
</reference>
<dbReference type="InterPro" id="IPR055336">
    <property type="entry name" value="At4g00755-like"/>
</dbReference>
<dbReference type="EMBL" id="PGOL01002323">
    <property type="protein sequence ID" value="PKI48843.1"/>
    <property type="molecule type" value="Genomic_DNA"/>
</dbReference>
<proteinExistence type="predicted"/>
<dbReference type="SUPFAM" id="SSF81383">
    <property type="entry name" value="F-box domain"/>
    <property type="match status" value="1"/>
</dbReference>
<evidence type="ECO:0000313" key="5">
    <source>
        <dbReference type="Proteomes" id="UP000233551"/>
    </source>
</evidence>
<gene>
    <name evidence="2" type="ORF">CDL15_Pgr018756</name>
    <name evidence="3" type="ORF">CRG98_030781</name>
</gene>
<dbReference type="InterPro" id="IPR036047">
    <property type="entry name" value="F-box-like_dom_sf"/>
</dbReference>
<dbReference type="Proteomes" id="UP000233551">
    <property type="component" value="Unassembled WGS sequence"/>
</dbReference>
<dbReference type="Proteomes" id="UP000197138">
    <property type="component" value="Unassembled WGS sequence"/>
</dbReference>
<dbReference type="Pfam" id="PF12937">
    <property type="entry name" value="F-box-like"/>
    <property type="match status" value="1"/>
</dbReference>
<protein>
    <recommendedName>
        <fullName evidence="1">F-box domain-containing protein</fullName>
    </recommendedName>
</protein>
<dbReference type="GeneID" id="116210481"/>
<dbReference type="PANTHER" id="PTHR39741:SF14">
    <property type="entry name" value="F-BOX DOMAIN-CONTAINING PROTEIN"/>
    <property type="match status" value="1"/>
</dbReference>
<reference evidence="2" key="2">
    <citation type="submission" date="2017-06" db="EMBL/GenBank/DDBJ databases">
        <title>The pomegranate genome and the genomics of punicalagin biosynthesis.</title>
        <authorList>
            <person name="Xu C."/>
        </authorList>
    </citation>
    <scope>NUCLEOTIDE SEQUENCE [LARGE SCALE GENOMIC DNA]</scope>
    <source>
        <tissue evidence="2">Fresh leaf</tissue>
    </source>
</reference>
<organism evidence="2 4">
    <name type="scientific">Punica granatum</name>
    <name type="common">Pomegranate</name>
    <dbReference type="NCBI Taxonomy" id="22663"/>
    <lineage>
        <taxon>Eukaryota</taxon>
        <taxon>Viridiplantae</taxon>
        <taxon>Streptophyta</taxon>
        <taxon>Embryophyta</taxon>
        <taxon>Tracheophyta</taxon>
        <taxon>Spermatophyta</taxon>
        <taxon>Magnoliopsida</taxon>
        <taxon>eudicotyledons</taxon>
        <taxon>Gunneridae</taxon>
        <taxon>Pentapetalae</taxon>
        <taxon>rosids</taxon>
        <taxon>malvids</taxon>
        <taxon>Myrtales</taxon>
        <taxon>Lythraceae</taxon>
        <taxon>Punica</taxon>
    </lineage>
</organism>
<dbReference type="InterPro" id="IPR001810">
    <property type="entry name" value="F-box_dom"/>
</dbReference>
<dbReference type="OrthoDB" id="63379at2759"/>
<keyword evidence="5" id="KW-1185">Reference proteome</keyword>
<dbReference type="PANTHER" id="PTHR39741">
    <property type="entry name" value="F-BOX DOMAIN CONTAINING PROTEIN, EXPRESSED"/>
    <property type="match status" value="1"/>
</dbReference>
<accession>A0A218VUL0</accession>
<dbReference type="EMBL" id="MTKT01005815">
    <property type="protein sequence ID" value="OWM64185.1"/>
    <property type="molecule type" value="Genomic_DNA"/>
</dbReference>
<feature type="domain" description="F-box" evidence="1">
    <location>
        <begin position="15"/>
        <end position="55"/>
    </location>
</feature>
<dbReference type="AlphaFoldDB" id="A0A218VUL0"/>